<comment type="subcellular location">
    <subcellularLocation>
        <location evidence="1">Cell envelope</location>
    </subcellularLocation>
</comment>
<proteinExistence type="predicted"/>
<evidence type="ECO:0000313" key="6">
    <source>
        <dbReference type="EMBL" id="MFB9713437.1"/>
    </source>
</evidence>
<dbReference type="InterPro" id="IPR036365">
    <property type="entry name" value="PGBD-like_sf"/>
</dbReference>
<dbReference type="Gene3D" id="2.40.420.20">
    <property type="match status" value="1"/>
</dbReference>
<dbReference type="PANTHER" id="PTHR32347">
    <property type="entry name" value="EFFLUX SYSTEM COMPONENT YKNX-RELATED"/>
    <property type="match status" value="1"/>
</dbReference>
<keyword evidence="4" id="KW-0812">Transmembrane</keyword>
<evidence type="ECO:0000259" key="5">
    <source>
        <dbReference type="Pfam" id="PF01471"/>
    </source>
</evidence>
<keyword evidence="4" id="KW-1133">Transmembrane helix</keyword>
<gene>
    <name evidence="6" type="ORF">ACFFPI_04625</name>
</gene>
<dbReference type="InterPro" id="IPR002477">
    <property type="entry name" value="Peptidoglycan-bd-like"/>
</dbReference>
<keyword evidence="4" id="KW-0472">Membrane</keyword>
<evidence type="ECO:0000256" key="1">
    <source>
        <dbReference type="ARBA" id="ARBA00004196"/>
    </source>
</evidence>
<evidence type="ECO:0000313" key="7">
    <source>
        <dbReference type="Proteomes" id="UP001589536"/>
    </source>
</evidence>
<dbReference type="Gene3D" id="1.10.101.10">
    <property type="entry name" value="PGBD-like superfamily/PGBD"/>
    <property type="match status" value="1"/>
</dbReference>
<evidence type="ECO:0000256" key="4">
    <source>
        <dbReference type="SAM" id="Phobius"/>
    </source>
</evidence>
<protein>
    <submittedName>
        <fullName evidence="6">HlyD family efflux transporter periplasmic adaptor subunit</fullName>
    </submittedName>
</protein>
<keyword evidence="2" id="KW-0175">Coiled coil</keyword>
<accession>A0ABV5ULN6</accession>
<evidence type="ECO:0000256" key="2">
    <source>
        <dbReference type="ARBA" id="ARBA00023054"/>
    </source>
</evidence>
<organism evidence="6 7">
    <name type="scientific">Arthrobacter methylotrophus</name>
    <dbReference type="NCBI Taxonomy" id="121291"/>
    <lineage>
        <taxon>Bacteria</taxon>
        <taxon>Bacillati</taxon>
        <taxon>Actinomycetota</taxon>
        <taxon>Actinomycetes</taxon>
        <taxon>Micrococcales</taxon>
        <taxon>Micrococcaceae</taxon>
        <taxon>Arthrobacter</taxon>
    </lineage>
</organism>
<feature type="domain" description="Peptidoglycan binding-like" evidence="5">
    <location>
        <begin position="149"/>
        <end position="190"/>
    </location>
</feature>
<dbReference type="InterPro" id="IPR050465">
    <property type="entry name" value="UPF0194_transport"/>
</dbReference>
<reference evidence="6 7" key="1">
    <citation type="submission" date="2024-09" db="EMBL/GenBank/DDBJ databases">
        <authorList>
            <person name="Sun Q."/>
            <person name="Mori K."/>
        </authorList>
    </citation>
    <scope>NUCLEOTIDE SEQUENCE [LARGE SCALE GENOMIC DNA]</scope>
    <source>
        <strain evidence="6 7">JCM 13519</strain>
    </source>
</reference>
<sequence>MRSGTKHGSVPSENAPPAVEDSKSRFWRSRRVHIAVVAVLVTATAGIAIANNWPRESSGTPKLASSASTETAKVARQTLAEKVTVRGTLGYGPARDLASRAEGTVTALPPEGLTIAPGEVLYRINDHPVVLVPGLLPAWRTIEPGMGPGADVKQIETALAGWGYFSGTPDENFTAATGAAISGWRKDKGLSDARSLGFGDFVFAPGPIRAAANAVQVGSQVSAGTPVLKVTSPDRVVSVNFKPAEQALATVARAVHVNLPGKSSPGKITAVGAAKTTQENGKDVTTIPATIVLDATEDAGKLQEYPVSIDVSTDKRENVLTVPAAALIALRDGNLGVEVVHEGKPNDMVPVTTGLFAGGFVEVTGSGLEDGQDVVVPQS</sequence>
<feature type="transmembrane region" description="Helical" evidence="4">
    <location>
        <begin position="32"/>
        <end position="53"/>
    </location>
</feature>
<name>A0ABV5ULN6_9MICC</name>
<dbReference type="InterPro" id="IPR036366">
    <property type="entry name" value="PGBDSf"/>
</dbReference>
<dbReference type="Proteomes" id="UP001589536">
    <property type="component" value="Unassembled WGS sequence"/>
</dbReference>
<feature type="region of interest" description="Disordered" evidence="3">
    <location>
        <begin position="1"/>
        <end position="24"/>
    </location>
</feature>
<dbReference type="RefSeq" id="WP_345033570.1">
    <property type="nucleotide sequence ID" value="NZ_BAABED010000001.1"/>
</dbReference>
<dbReference type="Pfam" id="PF01471">
    <property type="entry name" value="PG_binding_1"/>
    <property type="match status" value="1"/>
</dbReference>
<dbReference type="EMBL" id="JBHMBH010000009">
    <property type="protein sequence ID" value="MFB9713437.1"/>
    <property type="molecule type" value="Genomic_DNA"/>
</dbReference>
<comment type="caution">
    <text evidence="6">The sequence shown here is derived from an EMBL/GenBank/DDBJ whole genome shotgun (WGS) entry which is preliminary data.</text>
</comment>
<evidence type="ECO:0000256" key="3">
    <source>
        <dbReference type="SAM" id="MobiDB-lite"/>
    </source>
</evidence>
<keyword evidence="7" id="KW-1185">Reference proteome</keyword>
<dbReference type="SUPFAM" id="SSF47090">
    <property type="entry name" value="PGBD-like"/>
    <property type="match status" value="1"/>
</dbReference>